<dbReference type="Gene3D" id="3.30.70.360">
    <property type="match status" value="1"/>
</dbReference>
<comment type="caution">
    <text evidence="9">The sequence shown here is derived from an EMBL/GenBank/DDBJ whole genome shotgun (WGS) entry which is preliminary data.</text>
</comment>
<evidence type="ECO:0000256" key="3">
    <source>
        <dbReference type="ARBA" id="ARBA00006247"/>
    </source>
</evidence>
<dbReference type="NCBIfam" id="TIGR01910">
    <property type="entry name" value="DapE-ArgE"/>
    <property type="match status" value="1"/>
</dbReference>
<comment type="similarity">
    <text evidence="3">Belongs to the peptidase M20A family.</text>
</comment>
<dbReference type="InterPro" id="IPR002933">
    <property type="entry name" value="Peptidase_M20"/>
</dbReference>
<evidence type="ECO:0000256" key="1">
    <source>
        <dbReference type="ARBA" id="ARBA00001941"/>
    </source>
</evidence>
<protein>
    <submittedName>
        <fullName evidence="9">Peptidase dimerization domain protein</fullName>
        <ecNumber evidence="9">3.4.-.-</ecNumber>
    </submittedName>
</protein>
<organism evidence="9 10">
    <name type="scientific">Treponema vincentii ATCC 35580</name>
    <dbReference type="NCBI Taxonomy" id="596324"/>
    <lineage>
        <taxon>Bacteria</taxon>
        <taxon>Pseudomonadati</taxon>
        <taxon>Spirochaetota</taxon>
        <taxon>Spirochaetia</taxon>
        <taxon>Spirochaetales</taxon>
        <taxon>Treponemataceae</taxon>
        <taxon>Treponema</taxon>
    </lineage>
</organism>
<dbReference type="InterPro" id="IPR010182">
    <property type="entry name" value="ArgE/DapE"/>
</dbReference>
<dbReference type="eggNOG" id="COG0624">
    <property type="taxonomic scope" value="Bacteria"/>
</dbReference>
<evidence type="ECO:0000256" key="4">
    <source>
        <dbReference type="ARBA" id="ARBA00022723"/>
    </source>
</evidence>
<sequence length="407" mass="44661">MRTNIVIDNNVTVEAFDVSSMQKYFDYIDDDELRAFFAGAVKIPSINPPGNEAPMLQYIEDFLKANKIEYERVRVEGNRCDIVARVRGETRENSIIFTGHTDVVPVSDEERKRWNFDPFGAEIRDGVLYGRGSSDMKSGLTAALYAMAVLQRHGIIPPTDIIFAATIDEENYMKGSKKLLHSPLLDGARSLVVCEPTDLKLCIKGKGRTWADVCVRGKTAHGSQAGAGDNAIYTAINLIEKIKHTDLSGYSSVENGESFWRTLAIQAGVEPQVVPDTCVFTVDARLAVGHPVDAVWAQLDELIAQLHQEVPTAQVSYTVADKRPSWVTAETDPLVQRCKTALEAVGLPYIPDIFAGSTDGSVLVQQGLTPVIIGPGDLAVVHRENEHIKLSQVGDAAKLYLSIMLTF</sequence>
<dbReference type="Proteomes" id="UP000004509">
    <property type="component" value="Unassembled WGS sequence"/>
</dbReference>
<dbReference type="SUPFAM" id="SSF53187">
    <property type="entry name" value="Zn-dependent exopeptidases"/>
    <property type="match status" value="1"/>
</dbReference>
<dbReference type="RefSeq" id="WP_006188597.1">
    <property type="nucleotide sequence ID" value="NZ_ACYH01000031.1"/>
</dbReference>
<dbReference type="Pfam" id="PF01546">
    <property type="entry name" value="Peptidase_M20"/>
    <property type="match status" value="1"/>
</dbReference>
<comment type="cofactor">
    <cofactor evidence="1">
        <name>Co(2+)</name>
        <dbReference type="ChEBI" id="CHEBI:48828"/>
    </cofactor>
</comment>
<dbReference type="PANTHER" id="PTHR43808:SF32">
    <property type="entry name" value="ARGE_DAPE-RELATED DEACYLASE"/>
    <property type="match status" value="1"/>
</dbReference>
<evidence type="ECO:0000259" key="8">
    <source>
        <dbReference type="Pfam" id="PF07687"/>
    </source>
</evidence>
<accession>C8PPU5</accession>
<dbReference type="Pfam" id="PF07687">
    <property type="entry name" value="M20_dimer"/>
    <property type="match status" value="1"/>
</dbReference>
<dbReference type="GO" id="GO:0046872">
    <property type="term" value="F:metal ion binding"/>
    <property type="evidence" value="ECO:0007669"/>
    <property type="project" value="UniProtKB-KW"/>
</dbReference>
<reference evidence="9 10" key="1">
    <citation type="submission" date="2009-07" db="EMBL/GenBank/DDBJ databases">
        <authorList>
            <person name="Madupu R."/>
            <person name="Sebastian Y."/>
            <person name="Durkin A.S."/>
            <person name="Torralba M."/>
            <person name="Methe B."/>
            <person name="Sutton G.G."/>
            <person name="Strausberg R.L."/>
            <person name="Nelson K.E."/>
        </authorList>
    </citation>
    <scope>NUCLEOTIDE SEQUENCE [LARGE SCALE GENOMIC DNA]</scope>
    <source>
        <strain evidence="9 10">ATCC 35580</strain>
    </source>
</reference>
<dbReference type="Gene3D" id="3.40.630.10">
    <property type="entry name" value="Zn peptidases"/>
    <property type="match status" value="1"/>
</dbReference>
<evidence type="ECO:0000256" key="2">
    <source>
        <dbReference type="ARBA" id="ARBA00001947"/>
    </source>
</evidence>
<feature type="domain" description="Peptidase M20 dimerisation" evidence="8">
    <location>
        <begin position="206"/>
        <end position="307"/>
    </location>
</feature>
<dbReference type="GO" id="GO:0016787">
    <property type="term" value="F:hydrolase activity"/>
    <property type="evidence" value="ECO:0007669"/>
    <property type="project" value="UniProtKB-KW"/>
</dbReference>
<evidence type="ECO:0000256" key="7">
    <source>
        <dbReference type="ARBA" id="ARBA00023285"/>
    </source>
</evidence>
<dbReference type="EMBL" id="ACYH01000031">
    <property type="protein sequence ID" value="EEV20545.1"/>
    <property type="molecule type" value="Genomic_DNA"/>
</dbReference>
<dbReference type="InterPro" id="IPR036264">
    <property type="entry name" value="Bact_exopeptidase_dim_dom"/>
</dbReference>
<evidence type="ECO:0000256" key="5">
    <source>
        <dbReference type="ARBA" id="ARBA00022801"/>
    </source>
</evidence>
<keyword evidence="7" id="KW-0170">Cobalt</keyword>
<dbReference type="InterPro" id="IPR011650">
    <property type="entry name" value="Peptidase_M20_dimer"/>
</dbReference>
<evidence type="ECO:0000256" key="6">
    <source>
        <dbReference type="ARBA" id="ARBA00022833"/>
    </source>
</evidence>
<dbReference type="OrthoDB" id="9792335at2"/>
<keyword evidence="5 9" id="KW-0378">Hydrolase</keyword>
<dbReference type="EC" id="3.4.-.-" evidence="9"/>
<dbReference type="AlphaFoldDB" id="C8PPU5"/>
<name>C8PPU5_9SPIR</name>
<keyword evidence="4" id="KW-0479">Metal-binding</keyword>
<gene>
    <name evidence="9" type="ORF">TREVI0001_1406</name>
</gene>
<keyword evidence="6" id="KW-0862">Zinc</keyword>
<comment type="cofactor">
    <cofactor evidence="2">
        <name>Zn(2+)</name>
        <dbReference type="ChEBI" id="CHEBI:29105"/>
    </cofactor>
</comment>
<evidence type="ECO:0000313" key="10">
    <source>
        <dbReference type="Proteomes" id="UP000004509"/>
    </source>
</evidence>
<dbReference type="InterPro" id="IPR050072">
    <property type="entry name" value="Peptidase_M20A"/>
</dbReference>
<evidence type="ECO:0000313" key="9">
    <source>
        <dbReference type="EMBL" id="EEV20545.1"/>
    </source>
</evidence>
<dbReference type="SUPFAM" id="SSF55031">
    <property type="entry name" value="Bacterial exopeptidase dimerisation domain"/>
    <property type="match status" value="1"/>
</dbReference>
<dbReference type="CDD" id="cd08659">
    <property type="entry name" value="M20_ArgE_DapE-like"/>
    <property type="match status" value="1"/>
</dbReference>
<proteinExistence type="inferred from homology"/>
<dbReference type="PANTHER" id="PTHR43808">
    <property type="entry name" value="ACETYLORNITHINE DEACETYLASE"/>
    <property type="match status" value="1"/>
</dbReference>
<dbReference type="STRING" id="596324.TREVI0001_1406"/>